<evidence type="ECO:0000256" key="2">
    <source>
        <dbReference type="ARBA" id="ARBA00022741"/>
    </source>
</evidence>
<keyword evidence="13" id="KW-1185">Reference proteome</keyword>
<dbReference type="InterPro" id="IPR006935">
    <property type="entry name" value="Helicase/UvrB_N"/>
</dbReference>
<evidence type="ECO:0000256" key="6">
    <source>
        <dbReference type="ARBA" id="ARBA00023235"/>
    </source>
</evidence>
<dbReference type="Pfam" id="PF13625">
    <property type="entry name" value="Helicase_C_3"/>
    <property type="match status" value="1"/>
</dbReference>
<evidence type="ECO:0000256" key="4">
    <source>
        <dbReference type="ARBA" id="ARBA00022806"/>
    </source>
</evidence>
<evidence type="ECO:0000313" key="13">
    <source>
        <dbReference type="Proteomes" id="UP001597362"/>
    </source>
</evidence>
<dbReference type="NCBIfam" id="NF045503">
    <property type="entry name" value="repair_heli_XPB"/>
    <property type="match status" value="1"/>
</dbReference>
<dbReference type="EC" id="5.6.2.4" evidence="8"/>
<keyword evidence="5" id="KW-0067">ATP-binding</keyword>
<reference evidence="13" key="1">
    <citation type="journal article" date="2019" name="Int. J. Syst. Evol. Microbiol.">
        <title>The Global Catalogue of Microorganisms (GCM) 10K type strain sequencing project: providing services to taxonomists for standard genome sequencing and annotation.</title>
        <authorList>
            <consortium name="The Broad Institute Genomics Platform"/>
            <consortium name="The Broad Institute Genome Sequencing Center for Infectious Disease"/>
            <person name="Wu L."/>
            <person name="Ma J."/>
        </authorList>
    </citation>
    <scope>NUCLEOTIDE SEQUENCE [LARGE SCALE GENOMIC DNA]</scope>
    <source>
        <strain evidence="13">GH52</strain>
    </source>
</reference>
<comment type="catalytic activity">
    <reaction evidence="9">
        <text>ATP + H2O = ADP + phosphate + H(+)</text>
        <dbReference type="Rhea" id="RHEA:13065"/>
        <dbReference type="ChEBI" id="CHEBI:15377"/>
        <dbReference type="ChEBI" id="CHEBI:15378"/>
        <dbReference type="ChEBI" id="CHEBI:30616"/>
        <dbReference type="ChEBI" id="CHEBI:43474"/>
        <dbReference type="ChEBI" id="CHEBI:456216"/>
        <dbReference type="EC" id="5.6.2.4"/>
    </reaction>
</comment>
<evidence type="ECO:0000256" key="7">
    <source>
        <dbReference type="ARBA" id="ARBA00034617"/>
    </source>
</evidence>
<comment type="catalytic activity">
    <reaction evidence="7">
        <text>Couples ATP hydrolysis with the unwinding of duplex DNA by translocating in the 3'-5' direction.</text>
        <dbReference type="EC" id="5.6.2.4"/>
    </reaction>
</comment>
<sequence>MDIRLKQKFAEDKPISIQSDLTILLDDRMEQADEVKERLAIWAELQSMAGHIHLYKITTLTLWNAVSMGENDKKLLQWLKEKSMNGLPLQAEGTIRGWISRFGKAVLFYHEQHLILAFDPSLLANHSFVELIDQWCVEQVTETRYIVNPENRGMIKQHFTRSGFPIIDQAGYIAGESLAVHLRTKTSSGEQLALRSYQQEAVGRWHHQTEWLCGSGVAVLPCGAGKTIIGIAALCLVGKATLILTSSETSVQQWKRELIDKTTIRETDIGIYSGLTREVRPITIATYHILTHRRHKTAAFEHMKLFTERQWGMIIYDEVHLLPAPVFRMTANIQATRRLGLTATLIREDGCAEDVYSLIGPKIYDMNWKKAESMQVIATVTCTEISIPLDPSMTSDYESATVRQRLRLAAENKRKEVVVQQLLHKHEDEPILIIGQYLEQLIEIAALIQAPIITGQVPQAKRDELFQQFKAGKIKRLVLSKVANLAVDLPDAQVAIQISGSFGSRQEEAQRIGRLLRPKRDNQAWFYTLVTDQSKEMEFALKRQLFMLEQGYHYERVHWDDQEQEVERK</sequence>
<feature type="domain" description="Helicase C-terminal" evidence="11">
    <location>
        <begin position="418"/>
        <end position="567"/>
    </location>
</feature>
<dbReference type="EMBL" id="JBHUHO010000032">
    <property type="protein sequence ID" value="MFD2116928.1"/>
    <property type="molecule type" value="Genomic_DNA"/>
</dbReference>
<evidence type="ECO:0000259" key="10">
    <source>
        <dbReference type="PROSITE" id="PS51192"/>
    </source>
</evidence>
<evidence type="ECO:0000256" key="1">
    <source>
        <dbReference type="ARBA" id="ARBA00006637"/>
    </source>
</evidence>
<evidence type="ECO:0000256" key="8">
    <source>
        <dbReference type="ARBA" id="ARBA00034808"/>
    </source>
</evidence>
<keyword evidence="3" id="KW-0378">Hydrolase</keyword>
<dbReference type="Pfam" id="PF16203">
    <property type="entry name" value="ERCC3_RAD25_C"/>
    <property type="match status" value="1"/>
</dbReference>
<evidence type="ECO:0000256" key="5">
    <source>
        <dbReference type="ARBA" id="ARBA00022840"/>
    </source>
</evidence>
<evidence type="ECO:0000256" key="9">
    <source>
        <dbReference type="ARBA" id="ARBA00048988"/>
    </source>
</evidence>
<dbReference type="Pfam" id="PF04851">
    <property type="entry name" value="ResIII"/>
    <property type="match status" value="1"/>
</dbReference>
<comment type="similarity">
    <text evidence="1">Belongs to the helicase family. RAD25/XPB subfamily.</text>
</comment>
<dbReference type="Proteomes" id="UP001597362">
    <property type="component" value="Unassembled WGS sequence"/>
</dbReference>
<dbReference type="Gene3D" id="3.40.50.300">
    <property type="entry name" value="P-loop containing nucleotide triphosphate hydrolases"/>
    <property type="match status" value="2"/>
</dbReference>
<keyword evidence="4 12" id="KW-0347">Helicase</keyword>
<dbReference type="PANTHER" id="PTHR11274">
    <property type="entry name" value="RAD25/XP-B DNA REPAIR HELICASE"/>
    <property type="match status" value="1"/>
</dbReference>
<organism evidence="12 13">
    <name type="scientific">Paenibacillus yanchengensis</name>
    <dbReference type="NCBI Taxonomy" id="2035833"/>
    <lineage>
        <taxon>Bacteria</taxon>
        <taxon>Bacillati</taxon>
        <taxon>Bacillota</taxon>
        <taxon>Bacilli</taxon>
        <taxon>Bacillales</taxon>
        <taxon>Paenibacillaceae</taxon>
        <taxon>Paenibacillus</taxon>
    </lineage>
</organism>
<evidence type="ECO:0000256" key="3">
    <source>
        <dbReference type="ARBA" id="ARBA00022801"/>
    </source>
</evidence>
<protein>
    <recommendedName>
        <fullName evidence="8">DNA 3'-5' helicase</fullName>
        <ecNumber evidence="8">5.6.2.4</ecNumber>
    </recommendedName>
</protein>
<dbReference type="SUPFAM" id="SSF52540">
    <property type="entry name" value="P-loop containing nucleoside triphosphate hydrolases"/>
    <property type="match status" value="1"/>
</dbReference>
<evidence type="ECO:0000313" key="12">
    <source>
        <dbReference type="EMBL" id="MFD2116928.1"/>
    </source>
</evidence>
<dbReference type="SMART" id="SM00490">
    <property type="entry name" value="HELICc"/>
    <property type="match status" value="1"/>
</dbReference>
<comment type="caution">
    <text evidence="12">The sequence shown here is derived from an EMBL/GenBank/DDBJ whole genome shotgun (WGS) entry which is preliminary data.</text>
</comment>
<dbReference type="PRINTS" id="PR00851">
    <property type="entry name" value="XRODRMPGMNTB"/>
</dbReference>
<evidence type="ECO:0000259" key="11">
    <source>
        <dbReference type="PROSITE" id="PS51194"/>
    </source>
</evidence>
<dbReference type="InterPro" id="IPR050615">
    <property type="entry name" value="ATP-dep_DNA_Helicase"/>
</dbReference>
<name>A0ABW4YMP3_9BACL</name>
<dbReference type="PROSITE" id="PS51194">
    <property type="entry name" value="HELICASE_CTER"/>
    <property type="match status" value="1"/>
</dbReference>
<dbReference type="InterPro" id="IPR014001">
    <property type="entry name" value="Helicase_ATP-bd"/>
</dbReference>
<dbReference type="InterPro" id="IPR027417">
    <property type="entry name" value="P-loop_NTPase"/>
</dbReference>
<dbReference type="InterPro" id="IPR001650">
    <property type="entry name" value="Helicase_C-like"/>
</dbReference>
<feature type="domain" description="Helicase ATP-binding" evidence="10">
    <location>
        <begin position="207"/>
        <end position="363"/>
    </location>
</feature>
<dbReference type="RefSeq" id="WP_377773559.1">
    <property type="nucleotide sequence ID" value="NZ_JBHUHO010000032.1"/>
</dbReference>
<dbReference type="CDD" id="cd18789">
    <property type="entry name" value="SF2_C_XPB"/>
    <property type="match status" value="1"/>
</dbReference>
<dbReference type="SMART" id="SM00487">
    <property type="entry name" value="DEXDc"/>
    <property type="match status" value="1"/>
</dbReference>
<keyword evidence="6" id="KW-0413">Isomerase</keyword>
<dbReference type="InterPro" id="IPR032830">
    <property type="entry name" value="XPB/Ssl2_N"/>
</dbReference>
<dbReference type="PROSITE" id="PS51192">
    <property type="entry name" value="HELICASE_ATP_BIND_1"/>
    <property type="match status" value="1"/>
</dbReference>
<dbReference type="GO" id="GO:0004386">
    <property type="term" value="F:helicase activity"/>
    <property type="evidence" value="ECO:0007669"/>
    <property type="project" value="UniProtKB-KW"/>
</dbReference>
<accession>A0ABW4YMP3</accession>
<dbReference type="InterPro" id="IPR032438">
    <property type="entry name" value="ERCC3_RAD25_C"/>
</dbReference>
<gene>
    <name evidence="12" type="ORF">ACFSJH_14460</name>
</gene>
<dbReference type="PANTHER" id="PTHR11274:SF0">
    <property type="entry name" value="GENERAL TRANSCRIPTION AND DNA REPAIR FACTOR IIH HELICASE SUBUNIT XPB"/>
    <property type="match status" value="1"/>
</dbReference>
<proteinExistence type="inferred from homology"/>
<keyword evidence="2" id="KW-0547">Nucleotide-binding</keyword>